<dbReference type="Gene3D" id="3.40.50.620">
    <property type="entry name" value="HUPs"/>
    <property type="match status" value="1"/>
</dbReference>
<evidence type="ECO:0000256" key="2">
    <source>
        <dbReference type="ARBA" id="ARBA00022490"/>
    </source>
</evidence>
<evidence type="ECO:0000256" key="5">
    <source>
        <dbReference type="ARBA" id="ARBA00022741"/>
    </source>
</evidence>
<evidence type="ECO:0000256" key="4">
    <source>
        <dbReference type="ARBA" id="ARBA00022694"/>
    </source>
</evidence>
<keyword evidence="6 8" id="KW-0067">ATP-binding</keyword>
<dbReference type="GO" id="GO:0006400">
    <property type="term" value="P:tRNA modification"/>
    <property type="evidence" value="ECO:0007669"/>
    <property type="project" value="UniProtKB-UniRule"/>
</dbReference>
<dbReference type="SUPFAM" id="SSF56037">
    <property type="entry name" value="PheT/TilS domain"/>
    <property type="match status" value="1"/>
</dbReference>
<dbReference type="InterPro" id="IPR012795">
    <property type="entry name" value="tRNA_Ile_lys_synt_N"/>
</dbReference>
<dbReference type="PANTHER" id="PTHR43033:SF1">
    <property type="entry name" value="TRNA(ILE)-LYSIDINE SYNTHASE-RELATED"/>
    <property type="match status" value="1"/>
</dbReference>
<accession>A0A6N7IXQ2</accession>
<keyword evidence="4 8" id="KW-0819">tRNA processing</keyword>
<dbReference type="InterPro" id="IPR014729">
    <property type="entry name" value="Rossmann-like_a/b/a_fold"/>
</dbReference>
<organism evidence="10 11">
    <name type="scientific">Candidatus Weimeria bifida</name>
    <dbReference type="NCBI Taxonomy" id="2599074"/>
    <lineage>
        <taxon>Bacteria</taxon>
        <taxon>Bacillati</taxon>
        <taxon>Bacillota</taxon>
        <taxon>Clostridia</taxon>
        <taxon>Lachnospirales</taxon>
        <taxon>Lachnospiraceae</taxon>
        <taxon>Candidatus Weimeria</taxon>
    </lineage>
</organism>
<dbReference type="NCBIfam" id="TIGR02432">
    <property type="entry name" value="lysidine_TilS_N"/>
    <property type="match status" value="1"/>
</dbReference>
<comment type="catalytic activity">
    <reaction evidence="7 8">
        <text>cytidine(34) in tRNA(Ile2) + L-lysine + ATP = lysidine(34) in tRNA(Ile2) + AMP + diphosphate + H(+)</text>
        <dbReference type="Rhea" id="RHEA:43744"/>
        <dbReference type="Rhea" id="RHEA-COMP:10625"/>
        <dbReference type="Rhea" id="RHEA-COMP:10670"/>
        <dbReference type="ChEBI" id="CHEBI:15378"/>
        <dbReference type="ChEBI" id="CHEBI:30616"/>
        <dbReference type="ChEBI" id="CHEBI:32551"/>
        <dbReference type="ChEBI" id="CHEBI:33019"/>
        <dbReference type="ChEBI" id="CHEBI:82748"/>
        <dbReference type="ChEBI" id="CHEBI:83665"/>
        <dbReference type="ChEBI" id="CHEBI:456215"/>
        <dbReference type="EC" id="6.3.4.19"/>
    </reaction>
</comment>
<name>A0A6N7IXQ2_9FIRM</name>
<dbReference type="NCBIfam" id="TIGR02433">
    <property type="entry name" value="lysidine_TilS_C"/>
    <property type="match status" value="1"/>
</dbReference>
<dbReference type="EMBL" id="VOGC01000002">
    <property type="protein sequence ID" value="MQN01019.1"/>
    <property type="molecule type" value="Genomic_DNA"/>
</dbReference>
<dbReference type="SUPFAM" id="SSF52402">
    <property type="entry name" value="Adenine nucleotide alpha hydrolases-like"/>
    <property type="match status" value="1"/>
</dbReference>
<evidence type="ECO:0000259" key="9">
    <source>
        <dbReference type="SMART" id="SM00977"/>
    </source>
</evidence>
<feature type="binding site" evidence="8">
    <location>
        <begin position="39"/>
        <end position="44"/>
    </location>
    <ligand>
        <name>ATP</name>
        <dbReference type="ChEBI" id="CHEBI:30616"/>
    </ligand>
</feature>
<dbReference type="HAMAP" id="MF_01161">
    <property type="entry name" value="tRNA_Ile_lys_synt"/>
    <property type="match status" value="1"/>
</dbReference>
<dbReference type="GO" id="GO:0032267">
    <property type="term" value="F:tRNA(Ile)-lysidine synthase activity"/>
    <property type="evidence" value="ECO:0007669"/>
    <property type="project" value="UniProtKB-EC"/>
</dbReference>
<dbReference type="Pfam" id="PF01171">
    <property type="entry name" value="ATP_bind_3"/>
    <property type="match status" value="1"/>
</dbReference>
<dbReference type="AlphaFoldDB" id="A0A6N7IXQ2"/>
<dbReference type="EC" id="6.3.4.19" evidence="8"/>
<keyword evidence="3 8" id="KW-0436">Ligase</keyword>
<dbReference type="Pfam" id="PF11734">
    <property type="entry name" value="TilS_C"/>
    <property type="match status" value="1"/>
</dbReference>
<keyword evidence="2 8" id="KW-0963">Cytoplasm</keyword>
<dbReference type="CDD" id="cd01992">
    <property type="entry name" value="TilS_N"/>
    <property type="match status" value="1"/>
</dbReference>
<evidence type="ECO:0000313" key="11">
    <source>
        <dbReference type="Proteomes" id="UP000460257"/>
    </source>
</evidence>
<dbReference type="InterPro" id="IPR012094">
    <property type="entry name" value="tRNA_Ile_lys_synt"/>
</dbReference>
<evidence type="ECO:0000256" key="7">
    <source>
        <dbReference type="ARBA" id="ARBA00048539"/>
    </source>
</evidence>
<dbReference type="SMART" id="SM00977">
    <property type="entry name" value="TilS_C"/>
    <property type="match status" value="1"/>
</dbReference>
<evidence type="ECO:0000256" key="6">
    <source>
        <dbReference type="ARBA" id="ARBA00022840"/>
    </source>
</evidence>
<sequence>MIMRPFLRKNKLDFTEKTERFIRESGMLRQRGSVTVGISGGADSVCLFLQLFKLKERLGIELKAVTVEHGIRGDESERDAVFSKQLCEKYGIKCGIVHVDAPAYAKKNGTSLEEAARKLRYDAFLKNTAEGDCIALAHHMEDQAETVIFHMIRGSGVRGMTGMRPEAELQGRHLIRPLLFATKQEITEELERAGQSWCTDSTNSDVNYARNRIRQIIIPELSKINSGAVRHICESAADIGKMYDGFNEKIDAYLKENETENGLYCGKLQDADDYMRGMVIMEYLRRHLRSIKDVGRGHIDVISSLVKNGENFSYDLPAGAAVHFEYKMLKTAERHADSAFFAGLEELRETGAQRVCLADFTLEFLVRDFDPSEIKDIPQKNYEKWLDYAKINKKLCVRNRRPGDWFVIEDGHRQKFKEFCVNRKIPASERNEIPLVVSGEHQILWVAGTDRISADAKVTEDTGKVLVIRYSTSGGIGSNGR</sequence>
<evidence type="ECO:0000256" key="3">
    <source>
        <dbReference type="ARBA" id="ARBA00022598"/>
    </source>
</evidence>
<dbReference type="GO" id="GO:0005524">
    <property type="term" value="F:ATP binding"/>
    <property type="evidence" value="ECO:0007669"/>
    <property type="project" value="UniProtKB-UniRule"/>
</dbReference>
<keyword evidence="5 8" id="KW-0547">Nucleotide-binding</keyword>
<reference evidence="10" key="1">
    <citation type="journal article" date="2020" name="Appl. Environ. Microbiol.">
        <title>Medium-Chain Fatty Acid Synthesis by 'Candidatus Weimeria bifida' gen. nov., sp. nov., and 'Candidatus Pseudoramibacter fermentans' sp. nov.</title>
        <authorList>
            <person name="Scarborough M.J."/>
            <person name="Myers K.S."/>
            <person name="Donohue T.J."/>
            <person name="Noguera D.R."/>
        </authorList>
    </citation>
    <scope>NUCLEOTIDE SEQUENCE</scope>
    <source>
        <strain evidence="10">LCO1.1</strain>
    </source>
</reference>
<keyword evidence="11" id="KW-1185">Reference proteome</keyword>
<dbReference type="PANTHER" id="PTHR43033">
    <property type="entry name" value="TRNA(ILE)-LYSIDINE SYNTHASE-RELATED"/>
    <property type="match status" value="1"/>
</dbReference>
<comment type="domain">
    <text evidence="8">The N-terminal region contains the highly conserved SGGXDS motif, predicted to be a P-loop motif involved in ATP binding.</text>
</comment>
<feature type="domain" description="Lysidine-tRNA(Ile) synthetase C-terminal" evidence="9">
    <location>
        <begin position="395"/>
        <end position="468"/>
    </location>
</feature>
<evidence type="ECO:0000256" key="8">
    <source>
        <dbReference type="HAMAP-Rule" id="MF_01161"/>
    </source>
</evidence>
<protein>
    <recommendedName>
        <fullName evidence="8">tRNA(Ile)-lysidine synthase</fullName>
        <ecNumber evidence="8">6.3.4.19</ecNumber>
    </recommendedName>
    <alternativeName>
        <fullName evidence="8">tRNA(Ile)-2-lysyl-cytidine synthase</fullName>
    </alternativeName>
    <alternativeName>
        <fullName evidence="8">tRNA(Ile)-lysidine synthetase</fullName>
    </alternativeName>
</protein>
<gene>
    <name evidence="8 10" type="primary">tilS</name>
    <name evidence="10" type="ORF">FRC54_03375</name>
</gene>
<evidence type="ECO:0000256" key="1">
    <source>
        <dbReference type="ARBA" id="ARBA00004496"/>
    </source>
</evidence>
<comment type="subcellular location">
    <subcellularLocation>
        <location evidence="1 8">Cytoplasm</location>
    </subcellularLocation>
</comment>
<comment type="similarity">
    <text evidence="8">Belongs to the tRNA(Ile)-lysidine synthase family.</text>
</comment>
<evidence type="ECO:0000313" key="10">
    <source>
        <dbReference type="EMBL" id="MQN01019.1"/>
    </source>
</evidence>
<dbReference type="GO" id="GO:0005737">
    <property type="term" value="C:cytoplasm"/>
    <property type="evidence" value="ECO:0007669"/>
    <property type="project" value="UniProtKB-SubCell"/>
</dbReference>
<comment type="caution">
    <text evidence="10">The sequence shown here is derived from an EMBL/GenBank/DDBJ whole genome shotgun (WGS) entry which is preliminary data.</text>
</comment>
<comment type="function">
    <text evidence="8">Ligates lysine onto the cytidine present at position 34 of the AUA codon-specific tRNA(Ile) that contains the anticodon CAU, in an ATP-dependent manner. Cytidine is converted to lysidine, thus changing the amino acid specificity of the tRNA from methionine to isoleucine.</text>
</comment>
<dbReference type="Proteomes" id="UP000460257">
    <property type="component" value="Unassembled WGS sequence"/>
</dbReference>
<proteinExistence type="inferred from homology"/>
<dbReference type="InterPro" id="IPR012796">
    <property type="entry name" value="Lysidine-tRNA-synth_C"/>
</dbReference>
<dbReference type="InterPro" id="IPR011063">
    <property type="entry name" value="TilS/TtcA_N"/>
</dbReference>